<dbReference type="OrthoDB" id="1521695at2"/>
<protein>
    <submittedName>
        <fullName evidence="1">Uncharacterized protein</fullName>
    </submittedName>
</protein>
<keyword evidence="2" id="KW-1185">Reference proteome</keyword>
<evidence type="ECO:0000313" key="1">
    <source>
        <dbReference type="EMBL" id="EGV43089.2"/>
    </source>
</evidence>
<comment type="caution">
    <text evidence="1">The sequence shown here is derived from an EMBL/GenBank/DDBJ whole genome shotgun (WGS) entry which is preliminary data.</text>
</comment>
<proteinExistence type="predicted"/>
<dbReference type="RefSeq" id="WP_040288426.1">
    <property type="nucleotide sequence ID" value="NZ_AFXZ01000035.1"/>
</dbReference>
<dbReference type="EMBL" id="AFXZ01000035">
    <property type="protein sequence ID" value="EGV43089.2"/>
    <property type="molecule type" value="Genomic_DNA"/>
</dbReference>
<gene>
    <name evidence="1" type="ORF">BZARG_3070</name>
</gene>
<sequence>MAFGKNKIIKMKNYIFRTILLLTLVNSTYGESCFDKLRIHIADAKVSPEFKNFIKNDPDGLYVLQKLTYSSEAIRTDVGVLKFYKNLVSNNIEGLGTTLISKLNDAEIVEFASTYKNFSKIDLEKFVANEEFIDVWKKWKDRNVTSLEDIALYQKVCSLNIRNISFDDFYFKTRHQIKKASNPTKFAPEVFEAWKKGVGHEADIQSVFVKYGLEPKIDYPPCDGIWGIIKKDPPKAGDFFDRFQTNINIDGSYGSVCPSDFSYTLPSRALKENYINIIENSGDYFYFKFKFKSTYTSSLEYREAIPWFGKQGESIQVKLPNKLDDISKQIEIVEKWKLEKGKWVQVLGNAGSDLFSSFTHLKNLPTDAKTFLTAKNWDNVILTKLDGDLANTTLKSAIDAKPQLIDAWEIVSTGSESVRRNTANLEKLNDFISATGMEKPKLISSFGNAKSPQKWVGMKIPESNLDALHDGFKNLPPSKFDAWTPDHKAQRWANHKKGNPDADFNTWSNKYDGNIDKANFANNGVNDYFSTLTGNVVKEKSYTNISINTPDGVQSFTRRLDIVDEDAFKGIEFKEYSSGKVYRSPDIKREYVLDGKLLQDDLLDDIEWIFKGCEPSAPLRTDLEALGITVTLLP</sequence>
<name>G2EEP7_9FLAO</name>
<dbReference type="AlphaFoldDB" id="G2EEP7"/>
<organism evidence="1 2">
    <name type="scientific">Bizionia argentinensis JUB59</name>
    <dbReference type="NCBI Taxonomy" id="1046627"/>
    <lineage>
        <taxon>Bacteria</taxon>
        <taxon>Pseudomonadati</taxon>
        <taxon>Bacteroidota</taxon>
        <taxon>Flavobacteriia</taxon>
        <taxon>Flavobacteriales</taxon>
        <taxon>Flavobacteriaceae</taxon>
        <taxon>Bizionia</taxon>
    </lineage>
</organism>
<dbReference type="eggNOG" id="COG2911">
    <property type="taxonomic scope" value="Bacteria"/>
</dbReference>
<dbReference type="Proteomes" id="UP000003730">
    <property type="component" value="Unassembled WGS sequence"/>
</dbReference>
<dbReference type="STRING" id="1046627.BZARG_3070"/>
<reference evidence="1 2" key="1">
    <citation type="journal article" date="2008" name="Int. J. Syst. Evol. Microbiol.">
        <title>Bizionia argentinensis sp. nov., isolated from surface marine water in Antarctica.</title>
        <authorList>
            <person name="Bercovich A."/>
            <person name="Vazquez S.C."/>
            <person name="Yankilevich P."/>
            <person name="Coria S.H."/>
            <person name="Foti M."/>
            <person name="Hernandez E."/>
            <person name="Vidal A."/>
            <person name="Ruberto L."/>
            <person name="Melo C."/>
            <person name="Marenssi S."/>
            <person name="Criscuolo M."/>
            <person name="Memoli M."/>
            <person name="Arguelles M."/>
            <person name="Mac Cormack W.P."/>
        </authorList>
    </citation>
    <scope>NUCLEOTIDE SEQUENCE [LARGE SCALE GENOMIC DNA]</scope>
    <source>
        <strain evidence="1 2">JUB59</strain>
    </source>
</reference>
<evidence type="ECO:0000313" key="2">
    <source>
        <dbReference type="Proteomes" id="UP000003730"/>
    </source>
</evidence>
<accession>G2EEP7</accession>